<dbReference type="InterPro" id="IPR050595">
    <property type="entry name" value="Bact_response_regulator"/>
</dbReference>
<comment type="caution">
    <text evidence="4">The sequence shown here is derived from an EMBL/GenBank/DDBJ whole genome shotgun (WGS) entry which is preliminary data.</text>
</comment>
<dbReference type="Pfam" id="PF00072">
    <property type="entry name" value="Response_reg"/>
    <property type="match status" value="1"/>
</dbReference>
<name>A0A956LYD8_UNCEI</name>
<dbReference type="SUPFAM" id="SSF52172">
    <property type="entry name" value="CheY-like"/>
    <property type="match status" value="1"/>
</dbReference>
<dbReference type="PANTHER" id="PTHR44591:SF3">
    <property type="entry name" value="RESPONSE REGULATORY DOMAIN-CONTAINING PROTEIN"/>
    <property type="match status" value="1"/>
</dbReference>
<protein>
    <submittedName>
        <fullName evidence="4">Response regulator</fullName>
    </submittedName>
</protein>
<evidence type="ECO:0000313" key="5">
    <source>
        <dbReference type="Proteomes" id="UP000697710"/>
    </source>
</evidence>
<evidence type="ECO:0000256" key="2">
    <source>
        <dbReference type="PROSITE-ProRule" id="PRU00169"/>
    </source>
</evidence>
<dbReference type="InterPro" id="IPR001789">
    <property type="entry name" value="Sig_transdc_resp-reg_receiver"/>
</dbReference>
<gene>
    <name evidence="4" type="ORF">KC729_01780</name>
</gene>
<feature type="domain" description="Response regulatory" evidence="3">
    <location>
        <begin position="2"/>
        <end position="120"/>
    </location>
</feature>
<evidence type="ECO:0000313" key="4">
    <source>
        <dbReference type="EMBL" id="MCA9726381.1"/>
    </source>
</evidence>
<dbReference type="AlphaFoldDB" id="A0A956LYD8"/>
<reference evidence="4" key="1">
    <citation type="submission" date="2020-04" db="EMBL/GenBank/DDBJ databases">
        <authorList>
            <person name="Zhang T."/>
        </authorList>
    </citation>
    <scope>NUCLEOTIDE SEQUENCE</scope>
    <source>
        <strain evidence="4">HKST-UBA01</strain>
    </source>
</reference>
<dbReference type="Proteomes" id="UP000697710">
    <property type="component" value="Unassembled WGS sequence"/>
</dbReference>
<dbReference type="GO" id="GO:0000160">
    <property type="term" value="P:phosphorelay signal transduction system"/>
    <property type="evidence" value="ECO:0007669"/>
    <property type="project" value="InterPro"/>
</dbReference>
<sequence length="124" mass="13728">MQALVVDDSRTMRVILRGILGELGYTVTEASDGQDALNKMRQENGLPGFVLLDWNMPVMNGYECLIEMRKNPALADVPVMMVTTEGEQEAVVKALMAGANEYLMKPFTKEMIAEKLQMMGLKAA</sequence>
<organism evidence="4 5">
    <name type="scientific">Eiseniibacteriota bacterium</name>
    <dbReference type="NCBI Taxonomy" id="2212470"/>
    <lineage>
        <taxon>Bacteria</taxon>
        <taxon>Candidatus Eiseniibacteriota</taxon>
    </lineage>
</organism>
<dbReference type="SMART" id="SM00448">
    <property type="entry name" value="REC"/>
    <property type="match status" value="1"/>
</dbReference>
<feature type="modified residue" description="4-aspartylphosphate" evidence="2">
    <location>
        <position position="53"/>
    </location>
</feature>
<dbReference type="Gene3D" id="3.40.50.2300">
    <property type="match status" value="1"/>
</dbReference>
<reference evidence="4" key="2">
    <citation type="journal article" date="2021" name="Microbiome">
        <title>Successional dynamics and alternative stable states in a saline activated sludge microbial community over 9 years.</title>
        <authorList>
            <person name="Wang Y."/>
            <person name="Ye J."/>
            <person name="Ju F."/>
            <person name="Liu L."/>
            <person name="Boyd J.A."/>
            <person name="Deng Y."/>
            <person name="Parks D.H."/>
            <person name="Jiang X."/>
            <person name="Yin X."/>
            <person name="Woodcroft B.J."/>
            <person name="Tyson G.W."/>
            <person name="Hugenholtz P."/>
            <person name="Polz M.F."/>
            <person name="Zhang T."/>
        </authorList>
    </citation>
    <scope>NUCLEOTIDE SEQUENCE</scope>
    <source>
        <strain evidence="4">HKST-UBA01</strain>
    </source>
</reference>
<evidence type="ECO:0000256" key="1">
    <source>
        <dbReference type="ARBA" id="ARBA00022553"/>
    </source>
</evidence>
<keyword evidence="1 2" id="KW-0597">Phosphoprotein</keyword>
<proteinExistence type="predicted"/>
<accession>A0A956LYD8</accession>
<dbReference type="EMBL" id="JAGQHR010000025">
    <property type="protein sequence ID" value="MCA9726381.1"/>
    <property type="molecule type" value="Genomic_DNA"/>
</dbReference>
<dbReference type="InterPro" id="IPR011006">
    <property type="entry name" value="CheY-like_superfamily"/>
</dbReference>
<dbReference type="PANTHER" id="PTHR44591">
    <property type="entry name" value="STRESS RESPONSE REGULATOR PROTEIN 1"/>
    <property type="match status" value="1"/>
</dbReference>
<evidence type="ECO:0000259" key="3">
    <source>
        <dbReference type="PROSITE" id="PS50110"/>
    </source>
</evidence>
<dbReference type="PROSITE" id="PS50110">
    <property type="entry name" value="RESPONSE_REGULATORY"/>
    <property type="match status" value="1"/>
</dbReference>